<dbReference type="PANTHER" id="PTHR16140:SF0">
    <property type="entry name" value="NON-STRUCTURAL MAINTENANCE OF CHROMOSOMES ELEMENT 4"/>
    <property type="match status" value="1"/>
</dbReference>
<evidence type="ECO:0000256" key="4">
    <source>
        <dbReference type="ARBA" id="ARBA00023172"/>
    </source>
</evidence>
<dbReference type="GO" id="GO:0006281">
    <property type="term" value="P:DNA repair"/>
    <property type="evidence" value="ECO:0007669"/>
    <property type="project" value="UniProtKB-UniRule"/>
</dbReference>
<gene>
    <name evidence="10" type="ORF">DTER00134_LOCUS21403</name>
    <name evidence="11" type="ORF">DTER00134_LOCUS21405</name>
</gene>
<feature type="region of interest" description="Disordered" evidence="8">
    <location>
        <begin position="137"/>
        <end position="157"/>
    </location>
</feature>
<comment type="function">
    <text evidence="7">Component of the SMC5-SMC6 complex, that promotes sister chromatid alignment after DNA damage and facilitates double-stranded DNA breaks (DSBs) repair via homologous recombination between sister chromatids.</text>
</comment>
<dbReference type="AlphaFoldDB" id="A0A6S8Q0V8"/>
<evidence type="ECO:0000256" key="8">
    <source>
        <dbReference type="SAM" id="MobiDB-lite"/>
    </source>
</evidence>
<name>A0A6S8Q0V8_DUNTE</name>
<evidence type="ECO:0000256" key="1">
    <source>
        <dbReference type="ARBA" id="ARBA00004123"/>
    </source>
</evidence>
<evidence type="ECO:0000256" key="5">
    <source>
        <dbReference type="ARBA" id="ARBA00023204"/>
    </source>
</evidence>
<dbReference type="EMBL" id="HBIP01035157">
    <property type="protein sequence ID" value="CAE0506329.1"/>
    <property type="molecule type" value="Transcribed_RNA"/>
</dbReference>
<feature type="region of interest" description="Disordered" evidence="8">
    <location>
        <begin position="295"/>
        <end position="375"/>
    </location>
</feature>
<evidence type="ECO:0000256" key="3">
    <source>
        <dbReference type="ARBA" id="ARBA00022763"/>
    </source>
</evidence>
<feature type="compositionally biased region" description="Polar residues" evidence="8">
    <location>
        <begin position="301"/>
        <end position="313"/>
    </location>
</feature>
<evidence type="ECO:0000259" key="9">
    <source>
        <dbReference type="Pfam" id="PF08743"/>
    </source>
</evidence>
<dbReference type="PANTHER" id="PTHR16140">
    <property type="entry name" value="NON-STRUCTURAL MAINTENANCE OF CHROMOSOMES ELEMENT 4"/>
    <property type="match status" value="1"/>
</dbReference>
<dbReference type="InterPro" id="IPR014854">
    <property type="entry name" value="Nse4_C"/>
</dbReference>
<dbReference type="EMBL" id="HBIP01035155">
    <property type="protein sequence ID" value="CAE0506327.1"/>
    <property type="molecule type" value="Transcribed_RNA"/>
</dbReference>
<feature type="domain" description="Non-structural maintenance of chromosome element 4 C-terminal" evidence="9">
    <location>
        <begin position="191"/>
        <end position="286"/>
    </location>
</feature>
<accession>A0A6S8Q0V8</accession>
<evidence type="ECO:0000313" key="10">
    <source>
        <dbReference type="EMBL" id="CAE0506327.1"/>
    </source>
</evidence>
<feature type="compositionally biased region" description="Low complexity" evidence="8">
    <location>
        <begin position="329"/>
        <end position="342"/>
    </location>
</feature>
<dbReference type="Pfam" id="PF08743">
    <property type="entry name" value="Nse4_C"/>
    <property type="match status" value="1"/>
</dbReference>
<evidence type="ECO:0000313" key="11">
    <source>
        <dbReference type="EMBL" id="CAE0506329.1"/>
    </source>
</evidence>
<keyword evidence="5 7" id="KW-0234">DNA repair</keyword>
<keyword evidence="4 7" id="KW-0233">DNA recombination</keyword>
<dbReference type="InterPro" id="IPR027786">
    <property type="entry name" value="Nse4/EID"/>
</dbReference>
<evidence type="ECO:0000256" key="6">
    <source>
        <dbReference type="ARBA" id="ARBA00023242"/>
    </source>
</evidence>
<evidence type="ECO:0000256" key="2">
    <source>
        <dbReference type="ARBA" id="ARBA00008997"/>
    </source>
</evidence>
<dbReference type="GO" id="GO:0030915">
    <property type="term" value="C:Smc5-Smc6 complex"/>
    <property type="evidence" value="ECO:0007669"/>
    <property type="project" value="UniProtKB-UniRule"/>
</dbReference>
<organism evidence="11">
    <name type="scientific">Dunaliella tertiolecta</name>
    <name type="common">Green alga</name>
    <dbReference type="NCBI Taxonomy" id="3047"/>
    <lineage>
        <taxon>Eukaryota</taxon>
        <taxon>Viridiplantae</taxon>
        <taxon>Chlorophyta</taxon>
        <taxon>core chlorophytes</taxon>
        <taxon>Chlorophyceae</taxon>
        <taxon>CS clade</taxon>
        <taxon>Chlamydomonadales</taxon>
        <taxon>Dunaliellaceae</taxon>
        <taxon>Dunaliella</taxon>
    </lineage>
</organism>
<proteinExistence type="inferred from homology"/>
<dbReference type="GO" id="GO:0005634">
    <property type="term" value="C:nucleus"/>
    <property type="evidence" value="ECO:0007669"/>
    <property type="project" value="UniProtKB-SubCell"/>
</dbReference>
<comment type="similarity">
    <text evidence="2 7">Belongs to the NSE4 family.</text>
</comment>
<reference evidence="11" key="1">
    <citation type="submission" date="2021-01" db="EMBL/GenBank/DDBJ databases">
        <authorList>
            <person name="Corre E."/>
            <person name="Pelletier E."/>
            <person name="Niang G."/>
            <person name="Scheremetjew M."/>
            <person name="Finn R."/>
            <person name="Kale V."/>
            <person name="Holt S."/>
            <person name="Cochrane G."/>
            <person name="Meng A."/>
            <person name="Brown T."/>
            <person name="Cohen L."/>
        </authorList>
    </citation>
    <scope>NUCLEOTIDE SEQUENCE</scope>
    <source>
        <strain evidence="11">CCMP1320</strain>
    </source>
</reference>
<feature type="compositionally biased region" description="Basic residues" evidence="8">
    <location>
        <begin position="144"/>
        <end position="153"/>
    </location>
</feature>
<sequence length="375" mass="42170">MDRDVLHRGYSDIHQRIKRDKGLGSGNNSTNFIHENLRQADQLHGFVQKPRDHAKDAGVFEELARAHEENAMKVASNQQGRTILDLVCALRATFALGDDPQAAGQEDPYAMQWRDLIGSVDHMFKVVPQVNCMLGPLDAQPKAQKPRQQRQKRQVAEVTRPDELQGIVESEKQETDRNMEEMWNVLMRGEIPVAELVCNHQSFSQTVENMFTLAFLVRDGRVQLLHNPDVGMIARRALTKHQKQQLQQQQADSSRGAKTLEEQQQFVIALTQEDWQDMTRVVRKEDCAMKHRQQEVCESQAAPNSHTPHSYQGSRVPASASEMPDSRGPQSESQRPQSSQPSQVPPSQAPNSGGLGLAAVKREGGANKRRRTDGQ</sequence>
<protein>
    <recommendedName>
        <fullName evidence="7">Non-structural maintenance of chromosomes element 4</fullName>
    </recommendedName>
</protein>
<comment type="subcellular location">
    <subcellularLocation>
        <location evidence="1 7">Nucleus</location>
    </subcellularLocation>
</comment>
<feature type="compositionally biased region" description="Basic and acidic residues" evidence="8">
    <location>
        <begin position="360"/>
        <end position="375"/>
    </location>
</feature>
<keyword evidence="6 7" id="KW-0539">Nucleus</keyword>
<evidence type="ECO:0000256" key="7">
    <source>
        <dbReference type="RuleBase" id="RU365071"/>
    </source>
</evidence>
<keyword evidence="3 7" id="KW-0227">DNA damage</keyword>
<comment type="subunit">
    <text evidence="7">Component of the SMC5-SMC6 complex.</text>
</comment>
<dbReference type="GO" id="GO:0006310">
    <property type="term" value="P:DNA recombination"/>
    <property type="evidence" value="ECO:0007669"/>
    <property type="project" value="UniProtKB-UniRule"/>
</dbReference>